<name>A0A4Q7N2U4_9BACT</name>
<proteinExistence type="predicted"/>
<evidence type="ECO:0000259" key="1">
    <source>
        <dbReference type="Pfam" id="PF13439"/>
    </source>
</evidence>
<evidence type="ECO:0000313" key="2">
    <source>
        <dbReference type="EMBL" id="RZS75294.1"/>
    </source>
</evidence>
<keyword evidence="2" id="KW-0808">Transferase</keyword>
<keyword evidence="3" id="KW-1185">Reference proteome</keyword>
<dbReference type="Pfam" id="PF13692">
    <property type="entry name" value="Glyco_trans_1_4"/>
    <property type="match status" value="1"/>
</dbReference>
<dbReference type="GO" id="GO:0016757">
    <property type="term" value="F:glycosyltransferase activity"/>
    <property type="evidence" value="ECO:0007669"/>
    <property type="project" value="UniProtKB-ARBA"/>
</dbReference>
<dbReference type="OrthoDB" id="9807209at2"/>
<dbReference type="AlphaFoldDB" id="A0A4Q7N2U4"/>
<dbReference type="RefSeq" id="WP_158644024.1">
    <property type="nucleotide sequence ID" value="NZ_CP042431.1"/>
</dbReference>
<comment type="caution">
    <text evidence="2">The sequence shown here is derived from an EMBL/GenBank/DDBJ whole genome shotgun (WGS) entry which is preliminary data.</text>
</comment>
<reference evidence="2 3" key="1">
    <citation type="submission" date="2019-02" db="EMBL/GenBank/DDBJ databases">
        <title>Genomic Encyclopedia of Type Strains, Phase IV (KMG-IV): sequencing the most valuable type-strain genomes for metagenomic binning, comparative biology and taxonomic classification.</title>
        <authorList>
            <person name="Goeker M."/>
        </authorList>
    </citation>
    <scope>NUCLEOTIDE SEQUENCE [LARGE SCALE GENOMIC DNA]</scope>
    <source>
        <strain evidence="2 3">DSM 18116</strain>
    </source>
</reference>
<gene>
    <name evidence="2" type="ORF">EV199_1157</name>
</gene>
<dbReference type="Pfam" id="PF13439">
    <property type="entry name" value="Glyco_transf_4"/>
    <property type="match status" value="1"/>
</dbReference>
<feature type="domain" description="Glycosyltransferase subfamily 4-like N-terminal" evidence="1">
    <location>
        <begin position="28"/>
        <end position="174"/>
    </location>
</feature>
<accession>A0A4Q7N2U4</accession>
<evidence type="ECO:0000313" key="3">
    <source>
        <dbReference type="Proteomes" id="UP000293874"/>
    </source>
</evidence>
<dbReference type="EMBL" id="SGXA01000001">
    <property type="protein sequence ID" value="RZS75294.1"/>
    <property type="molecule type" value="Genomic_DNA"/>
</dbReference>
<dbReference type="Gene3D" id="3.40.50.2000">
    <property type="entry name" value="Glycogen Phosphorylase B"/>
    <property type="match status" value="2"/>
</dbReference>
<organism evidence="2 3">
    <name type="scientific">Pseudobacter ginsenosidimutans</name>
    <dbReference type="NCBI Taxonomy" id="661488"/>
    <lineage>
        <taxon>Bacteria</taxon>
        <taxon>Pseudomonadati</taxon>
        <taxon>Bacteroidota</taxon>
        <taxon>Chitinophagia</taxon>
        <taxon>Chitinophagales</taxon>
        <taxon>Chitinophagaceae</taxon>
        <taxon>Pseudobacter</taxon>
    </lineage>
</organism>
<dbReference type="InterPro" id="IPR028098">
    <property type="entry name" value="Glyco_trans_4-like_N"/>
</dbReference>
<dbReference type="Proteomes" id="UP000293874">
    <property type="component" value="Unassembled WGS sequence"/>
</dbReference>
<dbReference type="SUPFAM" id="SSF53756">
    <property type="entry name" value="UDP-Glycosyltransferase/glycogen phosphorylase"/>
    <property type="match status" value="1"/>
</dbReference>
<sequence>MIKVLSLVSYQFLPPRMGGQKGIALFYKYFTRQVDLSMVTTQNNDPALAEGYELLNILSGSATRYLNIFYFFTLRSIIRRKKITHLILEHPYYGWLGLLLKWFTGVKLVVHSHNIEGLRWKTLHKWWWKILWQYERIVHRAAAHSFFIQESDRQYAIREFGLQPSKCTVATYGIEWDQPPSQTEKQEARAYLQQQHGIPKHHCLLLFNGAFNYSPNLEALDLIIEKINPLLQQSSLDYTILICGKDIPERISKAGIPKLVIAGFVNDINPYFRGSDIFLNPVISGGGIKTKLVEALGNNMNAVSVENGAEGVDPAICGGKLVVTGNNDWPAFTAAVLQLVSRQDNIPAAFYRHFYWGTITADAARALNPL</sequence>
<protein>
    <submittedName>
        <fullName evidence="2">Glycosyl transferase family 4</fullName>
    </submittedName>
</protein>